<reference evidence="2 3" key="1">
    <citation type="journal article" date="2014" name="Mol. Plant">
        <title>Chromosome Scale Genome Assembly and Transcriptome Profiling of Nannochloropsis gaditana in Nitrogen Depletion.</title>
        <authorList>
            <person name="Corteggiani Carpinelli E."/>
            <person name="Telatin A."/>
            <person name="Vitulo N."/>
            <person name="Forcato C."/>
            <person name="D'Angelo M."/>
            <person name="Schiavon R."/>
            <person name="Vezzi A."/>
            <person name="Giacometti G.M."/>
            <person name="Morosinotto T."/>
            <person name="Valle G."/>
        </authorList>
    </citation>
    <scope>NUCLEOTIDE SEQUENCE [LARGE SCALE GENOMIC DNA]</scope>
    <source>
        <strain evidence="2 3">B-31</strain>
    </source>
</reference>
<feature type="region of interest" description="Disordered" evidence="1">
    <location>
        <begin position="96"/>
        <end position="124"/>
    </location>
</feature>
<evidence type="ECO:0000313" key="3">
    <source>
        <dbReference type="Proteomes" id="UP000019335"/>
    </source>
</evidence>
<dbReference type="Proteomes" id="UP000019335">
    <property type="component" value="Chromosome 12"/>
</dbReference>
<proteinExistence type="predicted"/>
<name>W7TCZ4_9STRA</name>
<accession>W7TCZ4</accession>
<protein>
    <submittedName>
        <fullName evidence="2">Uncharacterized protein</fullName>
    </submittedName>
</protein>
<keyword evidence="3" id="KW-1185">Reference proteome</keyword>
<feature type="compositionally biased region" description="Low complexity" evidence="1">
    <location>
        <begin position="225"/>
        <end position="237"/>
    </location>
</feature>
<sequence>MQHSTTWSACTAHATQKYSSQRRGRQKARLDRSCCSLLIFVAFCAPAPSEAFQIFPCIPYTAPAQLKTSRHTVPEHSLSRRMASSLLLRHWINPSRTSETATPTASPTTSPPPSSPSAPSAVKLPSADATNLTYDRKIVGKEVMFKASKSAECEVVRMDGTSHRRVGVKGGRSRCFMRVGARDSCPYPPLDLTLVFHPCLFLALTLTFRRKACAPSKTTWPSRPPSTLCSTPTPSSA</sequence>
<evidence type="ECO:0000313" key="2">
    <source>
        <dbReference type="EMBL" id="EWM24885.1"/>
    </source>
</evidence>
<feature type="region of interest" description="Disordered" evidence="1">
    <location>
        <begin position="215"/>
        <end position="237"/>
    </location>
</feature>
<comment type="caution">
    <text evidence="2">The sequence shown here is derived from an EMBL/GenBank/DDBJ whole genome shotgun (WGS) entry which is preliminary data.</text>
</comment>
<feature type="compositionally biased region" description="Low complexity" evidence="1">
    <location>
        <begin position="96"/>
        <end position="108"/>
    </location>
</feature>
<dbReference type="EMBL" id="AZIL01001072">
    <property type="protein sequence ID" value="EWM24885.1"/>
    <property type="molecule type" value="Genomic_DNA"/>
</dbReference>
<dbReference type="AlphaFoldDB" id="W7TCZ4"/>
<evidence type="ECO:0000256" key="1">
    <source>
        <dbReference type="SAM" id="MobiDB-lite"/>
    </source>
</evidence>
<dbReference type="OrthoDB" id="426136at2759"/>
<gene>
    <name evidence="2" type="ORF">Naga_100265g10</name>
</gene>
<organism evidence="2 3">
    <name type="scientific">Nannochloropsis gaditana</name>
    <dbReference type="NCBI Taxonomy" id="72520"/>
    <lineage>
        <taxon>Eukaryota</taxon>
        <taxon>Sar</taxon>
        <taxon>Stramenopiles</taxon>
        <taxon>Ochrophyta</taxon>
        <taxon>Eustigmatophyceae</taxon>
        <taxon>Eustigmatales</taxon>
        <taxon>Monodopsidaceae</taxon>
        <taxon>Nannochloropsis</taxon>
    </lineage>
</organism>